<feature type="signal peptide" evidence="1">
    <location>
        <begin position="1"/>
        <end position="25"/>
    </location>
</feature>
<dbReference type="Proteomes" id="UP000812966">
    <property type="component" value="Unassembled WGS sequence"/>
</dbReference>
<dbReference type="AlphaFoldDB" id="A0A8K0JMM9"/>
<protein>
    <recommendedName>
        <fullName evidence="4">Secreted protein</fullName>
    </recommendedName>
</protein>
<organism evidence="2 3">
    <name type="scientific">Filobasidium floriforme</name>
    <dbReference type="NCBI Taxonomy" id="5210"/>
    <lineage>
        <taxon>Eukaryota</taxon>
        <taxon>Fungi</taxon>
        <taxon>Dikarya</taxon>
        <taxon>Basidiomycota</taxon>
        <taxon>Agaricomycotina</taxon>
        <taxon>Tremellomycetes</taxon>
        <taxon>Filobasidiales</taxon>
        <taxon>Filobasidiaceae</taxon>
        <taxon>Filobasidium</taxon>
    </lineage>
</organism>
<evidence type="ECO:0000313" key="3">
    <source>
        <dbReference type="Proteomes" id="UP000812966"/>
    </source>
</evidence>
<evidence type="ECO:0000313" key="2">
    <source>
        <dbReference type="EMBL" id="KAG7539595.1"/>
    </source>
</evidence>
<evidence type="ECO:0000256" key="1">
    <source>
        <dbReference type="SAM" id="SignalP"/>
    </source>
</evidence>
<dbReference type="EMBL" id="JABELV010000064">
    <property type="protein sequence ID" value="KAG7539595.1"/>
    <property type="molecule type" value="Genomic_DNA"/>
</dbReference>
<feature type="chain" id="PRO_5035453698" description="Secreted protein" evidence="1">
    <location>
        <begin position="26"/>
        <end position="128"/>
    </location>
</feature>
<comment type="caution">
    <text evidence="2">The sequence shown here is derived from an EMBL/GenBank/DDBJ whole genome shotgun (WGS) entry which is preliminary data.</text>
</comment>
<evidence type="ECO:0008006" key="4">
    <source>
        <dbReference type="Google" id="ProtNLM"/>
    </source>
</evidence>
<proteinExistence type="predicted"/>
<keyword evidence="1" id="KW-0732">Signal</keyword>
<sequence length="128" mass="14377">MALKRINKVSLLFRLFLFGFPSLHRHHIVHHTVGYANRSMYRRAVCGKKAIRPQDTLKGMGCVTMRKDRMTRVGQVRGMERFAGWKGSRDGQVRGMECSGVSFGCSSVIPPEGITGRLGRITRSSLIL</sequence>
<reference evidence="2" key="1">
    <citation type="submission" date="2020-04" db="EMBL/GenBank/DDBJ databases">
        <title>Analysis of mating type loci in Filobasidium floriforme.</title>
        <authorList>
            <person name="Nowrousian M."/>
        </authorList>
    </citation>
    <scope>NUCLEOTIDE SEQUENCE</scope>
    <source>
        <strain evidence="2">CBS 6242</strain>
    </source>
</reference>
<gene>
    <name evidence="2" type="ORF">FFLO_03471</name>
</gene>
<accession>A0A8K0JMM9</accession>
<keyword evidence="3" id="KW-1185">Reference proteome</keyword>
<name>A0A8K0JMM9_9TREE</name>